<reference evidence="6" key="1">
    <citation type="journal article" date="2019" name="Int. J. Syst. Evol. Microbiol.">
        <title>The Global Catalogue of Microorganisms (GCM) 10K type strain sequencing project: providing services to taxonomists for standard genome sequencing and annotation.</title>
        <authorList>
            <consortium name="The Broad Institute Genomics Platform"/>
            <consortium name="The Broad Institute Genome Sequencing Center for Infectious Disease"/>
            <person name="Wu L."/>
            <person name="Ma J."/>
        </authorList>
    </citation>
    <scope>NUCLEOTIDE SEQUENCE [LARGE SCALE GENOMIC DNA]</scope>
    <source>
        <strain evidence="6">JCM 9371</strain>
    </source>
</reference>
<dbReference type="InterPro" id="IPR002347">
    <property type="entry name" value="SDR_fam"/>
</dbReference>
<feature type="domain" description="Ketoreductase" evidence="4">
    <location>
        <begin position="8"/>
        <end position="193"/>
    </location>
</feature>
<keyword evidence="6" id="KW-1185">Reference proteome</keyword>
<evidence type="ECO:0000256" key="2">
    <source>
        <dbReference type="ARBA" id="ARBA00023002"/>
    </source>
</evidence>
<dbReference type="RefSeq" id="WP_207399426.1">
    <property type="nucleotide sequence ID" value="NZ_CAACUY010000003.1"/>
</dbReference>
<dbReference type="PRINTS" id="PR00080">
    <property type="entry name" value="SDRFAMILY"/>
</dbReference>
<dbReference type="NCBIfam" id="NF004824">
    <property type="entry name" value="PRK06180.1"/>
    <property type="match status" value="1"/>
</dbReference>
<evidence type="ECO:0000256" key="1">
    <source>
        <dbReference type="ARBA" id="ARBA00006484"/>
    </source>
</evidence>
<comment type="similarity">
    <text evidence="1 3">Belongs to the short-chain dehydrogenases/reductases (SDR) family.</text>
</comment>
<dbReference type="Proteomes" id="UP001597063">
    <property type="component" value="Unassembled WGS sequence"/>
</dbReference>
<organism evidence="5 6">
    <name type="scientific">Actinomadura fibrosa</name>
    <dbReference type="NCBI Taxonomy" id="111802"/>
    <lineage>
        <taxon>Bacteria</taxon>
        <taxon>Bacillati</taxon>
        <taxon>Actinomycetota</taxon>
        <taxon>Actinomycetes</taxon>
        <taxon>Streptosporangiales</taxon>
        <taxon>Thermomonosporaceae</taxon>
        <taxon>Actinomadura</taxon>
    </lineage>
</organism>
<evidence type="ECO:0000313" key="5">
    <source>
        <dbReference type="EMBL" id="MFD0688711.1"/>
    </source>
</evidence>
<dbReference type="InterPro" id="IPR051911">
    <property type="entry name" value="SDR_oxidoreductase"/>
</dbReference>
<accession>A0ABW2XQR4</accession>
<dbReference type="PANTHER" id="PTHR43976">
    <property type="entry name" value="SHORT CHAIN DEHYDROGENASE"/>
    <property type="match status" value="1"/>
</dbReference>
<dbReference type="EMBL" id="JBHTGP010000015">
    <property type="protein sequence ID" value="MFD0688711.1"/>
    <property type="molecule type" value="Genomic_DNA"/>
</dbReference>
<dbReference type="Gene3D" id="3.40.50.720">
    <property type="entry name" value="NAD(P)-binding Rossmann-like Domain"/>
    <property type="match status" value="1"/>
</dbReference>
<evidence type="ECO:0000259" key="4">
    <source>
        <dbReference type="SMART" id="SM00822"/>
    </source>
</evidence>
<dbReference type="InterPro" id="IPR057326">
    <property type="entry name" value="KR_dom"/>
</dbReference>
<sequence length="287" mass="30425">MAETSEGRVWLVTGTSSGFGRALAEAVVARGDRLVAAVRRPESNDDLAARAPDRVRVVRADVTRPEDVRAAVRVATREFGRIDAVVNNAGFGLLGGVEEVTDEQIRAQLEVNTFGVFDVTRAVLPVLRAQRSGHIFMISSVAGQLGAPGLAWYDASKFAVEGFSEALAAEVAPIGVKVTIIEPGNFRTHWAGASMATAAAPIADYAPSIDPVRELFAGLDGAQPGDPARAAEVIVGLLDAPDPPLRLVLGGDALELIQGKLSRQTAEMDAWREVTYSTDFDAARPVR</sequence>
<dbReference type="PANTHER" id="PTHR43976:SF16">
    <property type="entry name" value="SHORT-CHAIN DEHYDROGENASE_REDUCTASE FAMILY PROTEIN"/>
    <property type="match status" value="1"/>
</dbReference>
<dbReference type="CDD" id="cd05374">
    <property type="entry name" value="17beta-HSD-like_SDR_c"/>
    <property type="match status" value="1"/>
</dbReference>
<keyword evidence="2" id="KW-0560">Oxidoreductase</keyword>
<dbReference type="NCBIfam" id="NF006114">
    <property type="entry name" value="PRK08263.1"/>
    <property type="match status" value="1"/>
</dbReference>
<dbReference type="SUPFAM" id="SSF51735">
    <property type="entry name" value="NAD(P)-binding Rossmann-fold domains"/>
    <property type="match status" value="1"/>
</dbReference>
<evidence type="ECO:0000313" key="6">
    <source>
        <dbReference type="Proteomes" id="UP001597063"/>
    </source>
</evidence>
<dbReference type="PRINTS" id="PR00081">
    <property type="entry name" value="GDHRDH"/>
</dbReference>
<gene>
    <name evidence="5" type="ORF">ACFQZM_29750</name>
</gene>
<dbReference type="SMART" id="SM00822">
    <property type="entry name" value="PKS_KR"/>
    <property type="match status" value="1"/>
</dbReference>
<dbReference type="InterPro" id="IPR036291">
    <property type="entry name" value="NAD(P)-bd_dom_sf"/>
</dbReference>
<proteinExistence type="inferred from homology"/>
<evidence type="ECO:0000256" key="3">
    <source>
        <dbReference type="RuleBase" id="RU000363"/>
    </source>
</evidence>
<dbReference type="Pfam" id="PF00106">
    <property type="entry name" value="adh_short"/>
    <property type="match status" value="1"/>
</dbReference>
<protein>
    <submittedName>
        <fullName evidence="5">Oxidoreductase</fullName>
    </submittedName>
</protein>
<comment type="caution">
    <text evidence="5">The sequence shown here is derived from an EMBL/GenBank/DDBJ whole genome shotgun (WGS) entry which is preliminary data.</text>
</comment>
<name>A0ABW2XQR4_9ACTN</name>